<sequence>MAGCVVQPGSAYASATDPVGYQARDVIAQPATTHLEGDGIHGGECGKWLKFVVRKHGSVTRGVVRLNLEDAEDADFRSSVFINHKADERDLLRAAPSCQNNRLANNAVADSLEHNFLWDVCVVDGETFNIRYRVTRKGTFLLHVKIDGNPVPGSPFRIYISDAPPFTPACRVYGRNIHKCNAIPYVQEIIETVFPDAAQAAEAAVGDPGDGSGQRSVPYHEDSTEGGSLNEGSDNSAISIDAPSRSTQGTSYDSDRYISPASQHGGARDSQPGSEPDHFQSPKDHGSDVDVELGSARNRGCATSSSVDSLCVNLSADSTTSPLSQHSHIKEPPRTPATRSNQPWTKEDAMHVSNHGSPADGLSNNAGAMKDTPREHLKTLQANKRTSTNSSSSGTRLVGLPDEDWAEEAHRRRQHTLRHLEQNSLLNEIDVHLADEHGNVVTHALPYVRAWGDNFARVVSVDHEANGIVRVKYLVVVPRDGVAPLKEAQAREKDSVLPRSLRVGGVPCKINVEINGKPVFGSPFHPQVANVEELEKYYESKPGTAESLVRRFSDLVQNQDFDSCAELYRTVDTPELKDRLTGILLTRISELEKNNITITSDITKVESLKLQSLGRLLELVQSQYKKMLTYKTSNIVDCIRELKSFETMGADPAGRGALEHDGADVAKKFNNLGDVILNYRLIGDELRKLHRYELADKFDQINDQMCDEIDLGMWTSIIANKESHVQRLRTEVELAADRLARFKGSLDERYKNFTRTDLDDLRRLPGFAFEQASQTKGPDLITTRLSPLVRGRCVPASAHGEVDMLVEAHWRKCNNYDIQATVAKVLKSSVRLKNSISELFAYYSTAHPREAGQPLLGVSRVSVDLFVLEARLNSHLTANVRKLDWLFERFSVELAEARPGAGAPPPRAIPEHLWCAYLRELGYLNLLYTIAESGDREMLRDFQHPSRLVAFHHLCKEHLTPLYELLFTTKPEFQKCLKFPDSQVASGSQRTSKAASKVAGPPPEQYFRSRQDILNYFNVRALEHVLSAIDIDVLQLVFKHYSRISTFGRLPVSRGWFDENATMSTATFVVFARDFQIIPGHMDGESVHAIARGVAMRGQAGSSKLALRDFVSALSRTLARAVLAGCLAKHDAYELSRDALAQTAESVPPCVESKESVKRDIRALLQSLGLCDLQFIRVTIDAIYGSEALEQIDDCPGGAV</sequence>
<feature type="compositionally biased region" description="Basic and acidic residues" evidence="2">
    <location>
        <begin position="275"/>
        <end position="288"/>
    </location>
</feature>
<gene>
    <name evidence="3" type="ORF">BcabD6B2_21000</name>
</gene>
<dbReference type="Pfam" id="PF00630">
    <property type="entry name" value="Filamin"/>
    <property type="match status" value="1"/>
</dbReference>
<evidence type="ECO:0000313" key="4">
    <source>
        <dbReference type="Proteomes" id="UP001497744"/>
    </source>
</evidence>
<dbReference type="SUPFAM" id="SSF81296">
    <property type="entry name" value="E set domains"/>
    <property type="match status" value="1"/>
</dbReference>
<evidence type="ECO:0000256" key="1">
    <source>
        <dbReference type="PROSITE-ProRule" id="PRU00087"/>
    </source>
</evidence>
<feature type="region of interest" description="Disordered" evidence="2">
    <location>
        <begin position="318"/>
        <end position="343"/>
    </location>
</feature>
<dbReference type="Gene3D" id="2.60.40.10">
    <property type="entry name" value="Immunoglobulins"/>
    <property type="match status" value="1"/>
</dbReference>
<dbReference type="EMBL" id="BPLF01000002">
    <property type="protein sequence ID" value="GIX62665.1"/>
    <property type="molecule type" value="Genomic_DNA"/>
</dbReference>
<dbReference type="InterPro" id="IPR017868">
    <property type="entry name" value="Filamin/ABP280_repeat-like"/>
</dbReference>
<reference evidence="3 4" key="1">
    <citation type="submission" date="2021-06" db="EMBL/GenBank/DDBJ databases">
        <title>Genome sequence of Babesia caballi.</title>
        <authorList>
            <person name="Yamagishi J."/>
            <person name="Kidaka T."/>
            <person name="Ochi A."/>
        </authorList>
    </citation>
    <scope>NUCLEOTIDE SEQUENCE [LARGE SCALE GENOMIC DNA]</scope>
    <source>
        <strain evidence="3">USDA-D6B2</strain>
    </source>
</reference>
<protein>
    <submittedName>
        <fullName evidence="3">Filamin/ABP280 repeat-containing protein</fullName>
    </submittedName>
</protein>
<organism evidence="3 4">
    <name type="scientific">Babesia caballi</name>
    <dbReference type="NCBI Taxonomy" id="5871"/>
    <lineage>
        <taxon>Eukaryota</taxon>
        <taxon>Sar</taxon>
        <taxon>Alveolata</taxon>
        <taxon>Apicomplexa</taxon>
        <taxon>Aconoidasida</taxon>
        <taxon>Piroplasmida</taxon>
        <taxon>Babesiidae</taxon>
        <taxon>Babesia</taxon>
    </lineage>
</organism>
<dbReference type="GeneID" id="94194146"/>
<dbReference type="PROSITE" id="PS50194">
    <property type="entry name" value="FILAMIN_REPEAT"/>
    <property type="match status" value="1"/>
</dbReference>
<comment type="caution">
    <text evidence="3">The sequence shown here is derived from an EMBL/GenBank/DDBJ whole genome shotgun (WGS) entry which is preliminary data.</text>
</comment>
<dbReference type="RefSeq" id="XP_067714734.1">
    <property type="nucleotide sequence ID" value="XM_067858633.1"/>
</dbReference>
<keyword evidence="4" id="KW-1185">Reference proteome</keyword>
<feature type="compositionally biased region" description="Polar residues" evidence="2">
    <location>
        <begin position="225"/>
        <end position="252"/>
    </location>
</feature>
<dbReference type="Proteomes" id="UP001497744">
    <property type="component" value="Unassembled WGS sequence"/>
</dbReference>
<feature type="region of interest" description="Disordered" evidence="2">
    <location>
        <begin position="201"/>
        <end position="291"/>
    </location>
</feature>
<name>A0AAV4LRY6_BABCB</name>
<dbReference type="InterPro" id="IPR014756">
    <property type="entry name" value="Ig_E-set"/>
</dbReference>
<dbReference type="InterPro" id="IPR013783">
    <property type="entry name" value="Ig-like_fold"/>
</dbReference>
<evidence type="ECO:0000313" key="3">
    <source>
        <dbReference type="EMBL" id="GIX62665.1"/>
    </source>
</evidence>
<proteinExistence type="predicted"/>
<dbReference type="AlphaFoldDB" id="A0AAV4LRY6"/>
<accession>A0AAV4LRY6</accession>
<feature type="repeat" description="Filamin" evidence="1">
    <location>
        <begin position="124"/>
        <end position="160"/>
    </location>
</feature>
<evidence type="ECO:0000256" key="2">
    <source>
        <dbReference type="SAM" id="MobiDB-lite"/>
    </source>
</evidence>